<keyword evidence="1" id="KW-0812">Transmembrane</keyword>
<dbReference type="EMBL" id="JACTNZ010000009">
    <property type="protein sequence ID" value="KAG5532886.1"/>
    <property type="molecule type" value="Genomic_DNA"/>
</dbReference>
<accession>A0AAV6IVU2</accession>
<proteinExistence type="predicted"/>
<evidence type="ECO:0000313" key="2">
    <source>
        <dbReference type="EMBL" id="KAG5532886.1"/>
    </source>
</evidence>
<gene>
    <name evidence="2" type="ORF">RHGRI_027237</name>
</gene>
<sequence>MSESEKNLQRRLMKLQNEVSNIDAKIKASCSDRELEKLAIQGALRGVLDSIGSLGKDAVDLQADITKILELSTNSKDIRLNSLLQVAVVAIIYGLCFPTIAYYFLCLVGFKRAGPLSMMQQY</sequence>
<feature type="transmembrane region" description="Helical" evidence="1">
    <location>
        <begin position="83"/>
        <end position="110"/>
    </location>
</feature>
<protein>
    <submittedName>
        <fullName evidence="2">Uncharacterized protein</fullName>
    </submittedName>
</protein>
<comment type="caution">
    <text evidence="2">The sequence shown here is derived from an EMBL/GenBank/DDBJ whole genome shotgun (WGS) entry which is preliminary data.</text>
</comment>
<organism evidence="2 3">
    <name type="scientific">Rhododendron griersonianum</name>
    <dbReference type="NCBI Taxonomy" id="479676"/>
    <lineage>
        <taxon>Eukaryota</taxon>
        <taxon>Viridiplantae</taxon>
        <taxon>Streptophyta</taxon>
        <taxon>Embryophyta</taxon>
        <taxon>Tracheophyta</taxon>
        <taxon>Spermatophyta</taxon>
        <taxon>Magnoliopsida</taxon>
        <taxon>eudicotyledons</taxon>
        <taxon>Gunneridae</taxon>
        <taxon>Pentapetalae</taxon>
        <taxon>asterids</taxon>
        <taxon>Ericales</taxon>
        <taxon>Ericaceae</taxon>
        <taxon>Ericoideae</taxon>
        <taxon>Rhodoreae</taxon>
        <taxon>Rhododendron</taxon>
    </lineage>
</organism>
<evidence type="ECO:0000313" key="3">
    <source>
        <dbReference type="Proteomes" id="UP000823749"/>
    </source>
</evidence>
<keyword evidence="3" id="KW-1185">Reference proteome</keyword>
<dbReference type="AlphaFoldDB" id="A0AAV6IVU2"/>
<name>A0AAV6IVU2_9ERIC</name>
<dbReference type="Proteomes" id="UP000823749">
    <property type="component" value="Chromosome 9"/>
</dbReference>
<evidence type="ECO:0000256" key="1">
    <source>
        <dbReference type="SAM" id="Phobius"/>
    </source>
</evidence>
<keyword evidence="1" id="KW-1133">Transmembrane helix</keyword>
<reference evidence="2" key="1">
    <citation type="submission" date="2020-08" db="EMBL/GenBank/DDBJ databases">
        <title>Plant Genome Project.</title>
        <authorList>
            <person name="Zhang R.-G."/>
        </authorList>
    </citation>
    <scope>NUCLEOTIDE SEQUENCE</scope>
    <source>
        <strain evidence="2">WSP0</strain>
        <tissue evidence="2">Leaf</tissue>
    </source>
</reference>
<keyword evidence="1" id="KW-0472">Membrane</keyword>